<feature type="active site" description="Nucleophile" evidence="2">
    <location>
        <position position="48"/>
    </location>
</feature>
<dbReference type="SUPFAM" id="SSF52151">
    <property type="entry name" value="FabD/lysophospholipase-like"/>
    <property type="match status" value="1"/>
</dbReference>
<evidence type="ECO:0000256" key="2">
    <source>
        <dbReference type="PROSITE-ProRule" id="PRU01161"/>
    </source>
</evidence>
<dbReference type="GO" id="GO:0005811">
    <property type="term" value="C:lipid droplet"/>
    <property type="evidence" value="ECO:0007669"/>
    <property type="project" value="TreeGrafter"/>
</dbReference>
<keyword evidence="6" id="KW-1185">Reference proteome</keyword>
<feature type="domain" description="PNPLA" evidence="3">
    <location>
        <begin position="13"/>
        <end position="180"/>
    </location>
</feature>
<dbReference type="InterPro" id="IPR016035">
    <property type="entry name" value="Acyl_Trfase/lysoPLipase"/>
</dbReference>
<comment type="caution">
    <text evidence="2">Lacks conserved residue(s) required for the propagation of feature annotation.</text>
</comment>
<keyword evidence="2" id="KW-0442">Lipid degradation</keyword>
<dbReference type="GO" id="GO:0016020">
    <property type="term" value="C:membrane"/>
    <property type="evidence" value="ECO:0007669"/>
    <property type="project" value="TreeGrafter"/>
</dbReference>
<gene>
    <name evidence="4" type="primary">C05D11.7</name>
    <name evidence="4" type="ORF">Tcan_06618</name>
    <name evidence="5" type="ORF">TCNE_LOCUS8404</name>
</gene>
<dbReference type="CDD" id="cd07204">
    <property type="entry name" value="Pat_PNPLA_like"/>
    <property type="match status" value="1"/>
</dbReference>
<dbReference type="OMA" id="DAICCSC"/>
<dbReference type="EMBL" id="JPKZ01002967">
    <property type="protein sequence ID" value="KHN74143.1"/>
    <property type="molecule type" value="Genomic_DNA"/>
</dbReference>
<feature type="active site" description="Proton acceptor" evidence="2">
    <location>
        <position position="167"/>
    </location>
</feature>
<sequence length="552" mass="61586">MASSEDEPYYRTLSFSGCGFLCIYHAGVCAAIKEYAPQLLCGPVSGASAGSIISACLVCNVCISRATSIILNVVNQARSHTFGALNRDFDLMGIVRADLEMELPENAHVLCSGRLRISLTRMSDMKNVVVSQFDSKADLIQAIICSCFIPVYGGLQYPQFHGETYIDGGVTDNQPVVDKHTITVSPFSGANDICPSDADSASMFDLMFAGTSIRFTANNLYRVLVSLFPPSADACSRMCRQGFTDALRFLTNNGLAPCARCLTVQANSIIDSSMQTPALRRTRRIKSYSSLSAIGNKVRKVSECETCNGKAEPFLEAGTSPLFPKIMQKPFEEVVESETTLLAYLQSFRLIDAAKFLGYPLKVNVQLLRFCASLISWLAGRASDWFTQRLQRIITFILREIGSRQILLHSDLTRQVQVANFESGSKDQLANYREETADWNLSAQQDKWLSSAVEKHIPDKTKGLAEEVKDTCWQEEVGDDVDSISRVVDYVKHHDAVLAFYYMDDRKQMHMCEIFDMDHENKRHECHSHLDRLHVTQPRCSHSAETTTPRFS</sequence>
<evidence type="ECO:0000256" key="1">
    <source>
        <dbReference type="ARBA" id="ARBA00023098"/>
    </source>
</evidence>
<evidence type="ECO:0000313" key="4">
    <source>
        <dbReference type="EMBL" id="KHN74143.1"/>
    </source>
</evidence>
<dbReference type="InterPro" id="IPR002641">
    <property type="entry name" value="PNPLA_dom"/>
</dbReference>
<dbReference type="GO" id="GO:0055088">
    <property type="term" value="P:lipid homeostasis"/>
    <property type="evidence" value="ECO:0007669"/>
    <property type="project" value="TreeGrafter"/>
</dbReference>
<dbReference type="Proteomes" id="UP000031036">
    <property type="component" value="Unassembled WGS sequence"/>
</dbReference>
<dbReference type="PANTHER" id="PTHR12406:SF41">
    <property type="entry name" value="BRUMMER, ISOFORM B-RELATED"/>
    <property type="match status" value="1"/>
</dbReference>
<keyword evidence="2" id="KW-0378">Hydrolase</keyword>
<evidence type="ECO:0000313" key="5">
    <source>
        <dbReference type="EMBL" id="VDM39725.1"/>
    </source>
</evidence>
<feature type="short sequence motif" description="GXSXG" evidence="2">
    <location>
        <begin position="46"/>
        <end position="50"/>
    </location>
</feature>
<dbReference type="GO" id="GO:0005737">
    <property type="term" value="C:cytoplasm"/>
    <property type="evidence" value="ECO:0007669"/>
    <property type="project" value="TreeGrafter"/>
</dbReference>
<dbReference type="EMBL" id="UYWY01019899">
    <property type="protein sequence ID" value="VDM39725.1"/>
    <property type="molecule type" value="Genomic_DNA"/>
</dbReference>
<dbReference type="InterPro" id="IPR033562">
    <property type="entry name" value="PLPL"/>
</dbReference>
<reference evidence="4 6" key="1">
    <citation type="submission" date="2014-11" db="EMBL/GenBank/DDBJ databases">
        <title>Genetic blueprint of the zoonotic pathogen Toxocara canis.</title>
        <authorList>
            <person name="Zhu X.-Q."/>
            <person name="Korhonen P.K."/>
            <person name="Cai H."/>
            <person name="Young N.D."/>
            <person name="Nejsum P."/>
            <person name="von Samson-Himmelstjerna G."/>
            <person name="Boag P.R."/>
            <person name="Tan P."/>
            <person name="Li Q."/>
            <person name="Min J."/>
            <person name="Yang Y."/>
            <person name="Wang X."/>
            <person name="Fang X."/>
            <person name="Hall R.S."/>
            <person name="Hofmann A."/>
            <person name="Sternberg P.W."/>
            <person name="Jex A.R."/>
            <person name="Gasser R.B."/>
        </authorList>
    </citation>
    <scope>NUCLEOTIDE SEQUENCE [LARGE SCALE GENOMIC DNA]</scope>
    <source>
        <strain evidence="4">PN_DK_2014</strain>
    </source>
</reference>
<dbReference type="AlphaFoldDB" id="A0A0B2UXG3"/>
<dbReference type="Pfam" id="PF01734">
    <property type="entry name" value="Patatin"/>
    <property type="match status" value="1"/>
</dbReference>
<evidence type="ECO:0000313" key="6">
    <source>
        <dbReference type="Proteomes" id="UP000031036"/>
    </source>
</evidence>
<reference evidence="5" key="2">
    <citation type="submission" date="2018-11" db="EMBL/GenBank/DDBJ databases">
        <authorList>
            <consortium name="Pathogen Informatics"/>
        </authorList>
    </citation>
    <scope>NUCLEOTIDE SEQUENCE [LARGE SCALE GENOMIC DNA]</scope>
</reference>
<dbReference type="PROSITE" id="PS51635">
    <property type="entry name" value="PNPLA"/>
    <property type="match status" value="1"/>
</dbReference>
<dbReference type="PANTHER" id="PTHR12406">
    <property type="entry name" value="CALCIUM-INDEPENDENT PHOSPHOLIPASE A2 IPLA2 -RELATED"/>
    <property type="match status" value="1"/>
</dbReference>
<dbReference type="GO" id="GO:0019433">
    <property type="term" value="P:triglyceride catabolic process"/>
    <property type="evidence" value="ECO:0007669"/>
    <property type="project" value="TreeGrafter"/>
</dbReference>
<feature type="short sequence motif" description="DGA/G" evidence="2">
    <location>
        <begin position="167"/>
        <end position="169"/>
    </location>
</feature>
<name>A0A0B2UXG3_TOXCA</name>
<dbReference type="STRING" id="6265.A0A0B2UXG3"/>
<protein>
    <submittedName>
        <fullName evidence="4">Uncharacterized protein C05D11.7</fullName>
    </submittedName>
</protein>
<dbReference type="Gene3D" id="3.40.1090.10">
    <property type="entry name" value="Cytosolic phospholipase A2 catalytic domain"/>
    <property type="match status" value="2"/>
</dbReference>
<keyword evidence="1 2" id="KW-0443">Lipid metabolism</keyword>
<evidence type="ECO:0000259" key="3">
    <source>
        <dbReference type="PROSITE" id="PS51635"/>
    </source>
</evidence>
<organism evidence="4 6">
    <name type="scientific">Toxocara canis</name>
    <name type="common">Canine roundworm</name>
    <dbReference type="NCBI Taxonomy" id="6265"/>
    <lineage>
        <taxon>Eukaryota</taxon>
        <taxon>Metazoa</taxon>
        <taxon>Ecdysozoa</taxon>
        <taxon>Nematoda</taxon>
        <taxon>Chromadorea</taxon>
        <taxon>Rhabditida</taxon>
        <taxon>Spirurina</taxon>
        <taxon>Ascaridomorpha</taxon>
        <taxon>Ascaridoidea</taxon>
        <taxon>Toxocaridae</taxon>
        <taxon>Toxocara</taxon>
    </lineage>
</organism>
<dbReference type="OrthoDB" id="197155at2759"/>
<accession>A0A0B2UXG3</accession>
<proteinExistence type="predicted"/>
<dbReference type="GO" id="GO:0004806">
    <property type="term" value="F:triacylglycerol lipase activity"/>
    <property type="evidence" value="ECO:0007669"/>
    <property type="project" value="TreeGrafter"/>
</dbReference>